<dbReference type="InterPro" id="IPR049899">
    <property type="entry name" value="Znf_C2HC_C3H"/>
</dbReference>
<keyword evidence="1" id="KW-0479">Metal-binding</keyword>
<dbReference type="PANTHER" id="PTHR13555">
    <property type="entry name" value="C2H2 ZINC FINGER CGI-62-RELATED"/>
    <property type="match status" value="1"/>
</dbReference>
<feature type="region of interest" description="Disordered" evidence="6">
    <location>
        <begin position="224"/>
        <end position="280"/>
    </location>
</feature>
<sequence>MGNDEFKELVSSNRVAIAWFVFLFFSPRSVVLSKRIGMASLLHDQNTLARSLGEHGGRFLFYRCAALANIAASTTAQHRPSSHRRGGASVVESNGAANSSSLRSSSTTTVDATTNGDMGKKARSVQHAPQSARSASQLPPDIEAVVLKPPGHAEPNFANATVDATSGGVPAQASEGRREECDICSRMFAADRIAKHKQVCAKANSGERKVFDMQEHRVRVTYANNNAEEDADRALRSANENPEELKRSKNKRPSWRQQSNALQNAMKSARGDADAQQEEDLRVECAGCGRRFAPDTAETHIPKCIEKARNGRR</sequence>
<feature type="compositionally biased region" description="Low complexity" evidence="6">
    <location>
        <begin position="99"/>
        <end position="109"/>
    </location>
</feature>
<dbReference type="PROSITE" id="PS52027">
    <property type="entry name" value="ZF_C2HC_C3H"/>
    <property type="match status" value="2"/>
</dbReference>
<feature type="domain" description="C2HC/C3H-type" evidence="7">
    <location>
        <begin position="281"/>
        <end position="310"/>
    </location>
</feature>
<keyword evidence="3 5" id="KW-0863">Zinc-finger</keyword>
<keyword evidence="2" id="KW-0677">Repeat</keyword>
<evidence type="ECO:0000256" key="2">
    <source>
        <dbReference type="ARBA" id="ARBA00022737"/>
    </source>
</evidence>
<accession>B6DTK8</accession>
<organism evidence="8">
    <name type="scientific">Bodo saltans</name>
    <name type="common">Flagellated protozoan</name>
    <dbReference type="NCBI Taxonomy" id="75058"/>
    <lineage>
        <taxon>Eukaryota</taxon>
        <taxon>Discoba</taxon>
        <taxon>Euglenozoa</taxon>
        <taxon>Kinetoplastea</taxon>
        <taxon>Metakinetoplastina</taxon>
        <taxon>Eubodonida</taxon>
        <taxon>Bodonidae</taxon>
        <taxon>Bodo</taxon>
    </lineage>
</organism>
<evidence type="ECO:0000256" key="6">
    <source>
        <dbReference type="SAM" id="MobiDB-lite"/>
    </source>
</evidence>
<dbReference type="EMBL" id="FJ168556">
    <property type="protein sequence ID" value="ACI16042.1"/>
    <property type="molecule type" value="Genomic_DNA"/>
</dbReference>
<feature type="compositionally biased region" description="Basic and acidic residues" evidence="6">
    <location>
        <begin position="269"/>
        <end position="280"/>
    </location>
</feature>
<feature type="domain" description="C2HC/C3H-type" evidence="7">
    <location>
        <begin position="177"/>
        <end position="206"/>
    </location>
</feature>
<reference evidence="8" key="1">
    <citation type="submission" date="2008-08" db="EMBL/GenBank/DDBJ databases">
        <title>Insights into the genome sequence of a free-living kinetoplastid: Bodo saltans (Kinetoplastida: Euglenozoa).</title>
        <authorList>
            <person name="Jackson A.P."/>
            <person name="Quail M.A."/>
            <person name="Berriman M."/>
        </authorList>
    </citation>
    <scope>NUCLEOTIDE SEQUENCE</scope>
    <source>
        <strain evidence="8">Lake Konstanz</strain>
    </source>
</reference>
<dbReference type="Gene3D" id="3.30.160.60">
    <property type="entry name" value="Classic Zinc Finger"/>
    <property type="match status" value="2"/>
</dbReference>
<dbReference type="Pfam" id="PF13913">
    <property type="entry name" value="zf-C2HC_2"/>
    <property type="match status" value="2"/>
</dbReference>
<dbReference type="GO" id="GO:0008270">
    <property type="term" value="F:zinc ion binding"/>
    <property type="evidence" value="ECO:0007669"/>
    <property type="project" value="UniProtKB-KW"/>
</dbReference>
<name>B6DTK8_BODSA</name>
<evidence type="ECO:0000313" key="8">
    <source>
        <dbReference type="EMBL" id="ACI16042.1"/>
    </source>
</evidence>
<keyword evidence="4" id="KW-0862">Zinc</keyword>
<feature type="region of interest" description="Disordered" evidence="6">
    <location>
        <begin position="74"/>
        <end position="174"/>
    </location>
</feature>
<evidence type="ECO:0000256" key="5">
    <source>
        <dbReference type="PROSITE-ProRule" id="PRU01371"/>
    </source>
</evidence>
<feature type="compositionally biased region" description="Polar residues" evidence="6">
    <location>
        <begin position="255"/>
        <end position="266"/>
    </location>
</feature>
<feature type="compositionally biased region" description="Polar residues" evidence="6">
    <location>
        <begin position="127"/>
        <end position="137"/>
    </location>
</feature>
<evidence type="ECO:0000256" key="1">
    <source>
        <dbReference type="ARBA" id="ARBA00022723"/>
    </source>
</evidence>
<evidence type="ECO:0000256" key="3">
    <source>
        <dbReference type="ARBA" id="ARBA00022771"/>
    </source>
</evidence>
<evidence type="ECO:0000259" key="7">
    <source>
        <dbReference type="PROSITE" id="PS52027"/>
    </source>
</evidence>
<proteinExistence type="predicted"/>
<dbReference type="InterPro" id="IPR026319">
    <property type="entry name" value="ZC2HC1A/B-like"/>
</dbReference>
<protein>
    <recommendedName>
        <fullName evidence="7">C2HC/C3H-type domain-containing protein</fullName>
    </recommendedName>
</protein>
<dbReference type="AlphaFoldDB" id="B6DTK8"/>
<evidence type="ECO:0000256" key="4">
    <source>
        <dbReference type="ARBA" id="ARBA00022833"/>
    </source>
</evidence>
<dbReference type="VEuPathDB" id="TriTrypDB:BSAL_94455"/>